<sequence length="50" mass="5320">MTTLKKYLILAAMSMFLFAPDLSDASVIDAGSVRVTNVTPVQFSVVWGGA</sequence>
<accession>X0UWK5</accession>
<organism evidence="1">
    <name type="scientific">marine sediment metagenome</name>
    <dbReference type="NCBI Taxonomy" id="412755"/>
    <lineage>
        <taxon>unclassified sequences</taxon>
        <taxon>metagenomes</taxon>
        <taxon>ecological metagenomes</taxon>
    </lineage>
</organism>
<reference evidence="1" key="1">
    <citation type="journal article" date="2014" name="Front. Microbiol.">
        <title>High frequency of phylogenetically diverse reductive dehalogenase-homologous genes in deep subseafloor sedimentary metagenomes.</title>
        <authorList>
            <person name="Kawai M."/>
            <person name="Futagami T."/>
            <person name="Toyoda A."/>
            <person name="Takaki Y."/>
            <person name="Nishi S."/>
            <person name="Hori S."/>
            <person name="Arai W."/>
            <person name="Tsubouchi T."/>
            <person name="Morono Y."/>
            <person name="Uchiyama I."/>
            <person name="Ito T."/>
            <person name="Fujiyama A."/>
            <person name="Inagaki F."/>
            <person name="Takami H."/>
        </authorList>
    </citation>
    <scope>NUCLEOTIDE SEQUENCE</scope>
    <source>
        <strain evidence="1">Expedition CK06-06</strain>
    </source>
</reference>
<proteinExistence type="predicted"/>
<comment type="caution">
    <text evidence="1">The sequence shown here is derived from an EMBL/GenBank/DDBJ whole genome shotgun (WGS) entry which is preliminary data.</text>
</comment>
<gene>
    <name evidence="1" type="ORF">S01H1_39089</name>
</gene>
<dbReference type="EMBL" id="BARS01024638">
    <property type="protein sequence ID" value="GAG10234.1"/>
    <property type="molecule type" value="Genomic_DNA"/>
</dbReference>
<evidence type="ECO:0000313" key="1">
    <source>
        <dbReference type="EMBL" id="GAG10234.1"/>
    </source>
</evidence>
<dbReference type="AlphaFoldDB" id="X0UWK5"/>
<protein>
    <submittedName>
        <fullName evidence="1">Uncharacterized protein</fullName>
    </submittedName>
</protein>
<name>X0UWK5_9ZZZZ</name>
<feature type="non-terminal residue" evidence="1">
    <location>
        <position position="50"/>
    </location>
</feature>